<feature type="domain" description="Transposase InsH N-terminal" evidence="1">
    <location>
        <begin position="40"/>
        <end position="113"/>
    </location>
</feature>
<dbReference type="PANTHER" id="PTHR35604:SF2">
    <property type="entry name" value="TRANSPOSASE INSH FOR INSERTION SEQUENCE ELEMENT IS5A-RELATED"/>
    <property type="match status" value="1"/>
</dbReference>
<dbReference type="Proteomes" id="UP000637788">
    <property type="component" value="Unassembled WGS sequence"/>
</dbReference>
<keyword evidence="4" id="KW-1185">Reference proteome</keyword>
<organism evidence="3 4">
    <name type="scientific">Streptomyces flaveus</name>
    <dbReference type="NCBI Taxonomy" id="66370"/>
    <lineage>
        <taxon>Bacteria</taxon>
        <taxon>Bacillati</taxon>
        <taxon>Actinomycetota</taxon>
        <taxon>Actinomycetes</taxon>
        <taxon>Kitasatosporales</taxon>
        <taxon>Streptomycetaceae</taxon>
        <taxon>Streptomyces</taxon>
        <taxon>Streptomyces aurantiacus group</taxon>
    </lineage>
</organism>
<dbReference type="InterPro" id="IPR047629">
    <property type="entry name" value="IS1182_transpos"/>
</dbReference>
<dbReference type="Pfam" id="PF13751">
    <property type="entry name" value="DDE_Tnp_1_6"/>
    <property type="match status" value="1"/>
</dbReference>
<dbReference type="EMBL" id="BMPQ01000043">
    <property type="protein sequence ID" value="GGL11848.1"/>
    <property type="molecule type" value="Genomic_DNA"/>
</dbReference>
<name>A0A917RKH4_9ACTN</name>
<feature type="domain" description="Transposase DDE" evidence="2">
    <location>
        <begin position="399"/>
        <end position="521"/>
    </location>
</feature>
<dbReference type="PANTHER" id="PTHR35604">
    <property type="entry name" value="TRANSPOSASE INSH FOR INSERTION SEQUENCE ELEMENT IS5A-RELATED"/>
    <property type="match status" value="1"/>
</dbReference>
<dbReference type="RefSeq" id="WP_189327161.1">
    <property type="nucleotide sequence ID" value="NZ_BMPQ01000043.1"/>
</dbReference>
<dbReference type="NCBIfam" id="NF033551">
    <property type="entry name" value="transpos_IS1182"/>
    <property type="match status" value="1"/>
</dbReference>
<accession>A0A917RKH4</accession>
<evidence type="ECO:0000313" key="3">
    <source>
        <dbReference type="EMBL" id="GGL11848.1"/>
    </source>
</evidence>
<dbReference type="Pfam" id="PF05598">
    <property type="entry name" value="DUF772"/>
    <property type="match status" value="1"/>
</dbReference>
<dbReference type="InterPro" id="IPR025668">
    <property type="entry name" value="Tnp_DDE_dom"/>
</dbReference>
<dbReference type="AlphaFoldDB" id="A0A917RKH4"/>
<reference evidence="3" key="1">
    <citation type="journal article" date="2014" name="Int. J. Syst. Evol. Microbiol.">
        <title>Complete genome sequence of Corynebacterium casei LMG S-19264T (=DSM 44701T), isolated from a smear-ripened cheese.</title>
        <authorList>
            <consortium name="US DOE Joint Genome Institute (JGI-PGF)"/>
            <person name="Walter F."/>
            <person name="Albersmeier A."/>
            <person name="Kalinowski J."/>
            <person name="Ruckert C."/>
        </authorList>
    </citation>
    <scope>NUCLEOTIDE SEQUENCE</scope>
    <source>
        <strain evidence="3">JCM 3035</strain>
    </source>
</reference>
<evidence type="ECO:0000313" key="4">
    <source>
        <dbReference type="Proteomes" id="UP000637788"/>
    </source>
</evidence>
<reference evidence="3" key="2">
    <citation type="submission" date="2020-09" db="EMBL/GenBank/DDBJ databases">
        <authorList>
            <person name="Sun Q."/>
            <person name="Ohkuma M."/>
        </authorList>
    </citation>
    <scope>NUCLEOTIDE SEQUENCE</scope>
    <source>
        <strain evidence="3">JCM 3035</strain>
    </source>
</reference>
<evidence type="ECO:0000259" key="2">
    <source>
        <dbReference type="Pfam" id="PF13751"/>
    </source>
</evidence>
<sequence length="547" mass="60562">MSLREPGLGEIPAETERVARAVCPDGTPAMRLRDEFGDVFSGEAFASLFPRRGRPAVPPGVLALVTVLQFAEGLSDRQAAAAVRVRIDWKYALGLELTDTGFDYSVLSEFRARLVQGQMADELFEEVLQAARERGLLKTSGRARTDSARVLAAIRAVNHVEMLGETLRAALNALAAAFPQWLAARVDAEWFDRYGHRVEEARLPRGKEKREAWIEQAGADGMRLLEVVFSPQAPREARSLEAVELLRQVWVQNFQIVDGSVCRRDAKNVPPGRLRPFSPYDTDARAGAKRGTSWTGYLVQLTETCEPDAPNLITHVATTDASVNDLKMIDAIHADLRAHGQLPAVHLVDANYIDAQGLADAEQAGIKLVGPVNKNTTTQSSGKFATDAFAVDWENKRVTCPNGRVADSWYPRVSSHGIPVIRVRFPAADCRACPDVNACAPSKAGRGREIMLRERAAHEAMQRNRADQQDPEWRSLYQHRQGIEATVSQGVRAFGLRRSRYRGHPRTRLQHLFTATAMNLALLDAWITGTPRAGTRISRFERLRPAV</sequence>
<evidence type="ECO:0000259" key="1">
    <source>
        <dbReference type="Pfam" id="PF05598"/>
    </source>
</evidence>
<gene>
    <name evidence="3" type="ORF">GCM10010094_85960</name>
</gene>
<comment type="caution">
    <text evidence="3">The sequence shown here is derived from an EMBL/GenBank/DDBJ whole genome shotgun (WGS) entry which is preliminary data.</text>
</comment>
<protein>
    <submittedName>
        <fullName evidence="3">IS1182 family transposase</fullName>
    </submittedName>
</protein>
<proteinExistence type="predicted"/>
<dbReference type="InterPro" id="IPR008490">
    <property type="entry name" value="Transposase_InsH_N"/>
</dbReference>